<feature type="domain" description="Novel STAND NTPase 1" evidence="1">
    <location>
        <begin position="20"/>
        <end position="331"/>
    </location>
</feature>
<proteinExistence type="predicted"/>
<reference evidence="2 3" key="1">
    <citation type="submission" date="2022-03" db="EMBL/GenBank/DDBJ databases">
        <title>Hymenobactersp. isolated from the air.</title>
        <authorList>
            <person name="Won M."/>
            <person name="Kwon S.-W."/>
        </authorList>
    </citation>
    <scope>NUCLEOTIDE SEQUENCE [LARGE SCALE GENOMIC DNA]</scope>
    <source>
        <strain evidence="2 3">KACC 22596</strain>
    </source>
</reference>
<gene>
    <name evidence="2" type="ORF">MTP16_10500</name>
</gene>
<accession>A0ABY4BA65</accession>
<protein>
    <recommendedName>
        <fullName evidence="1">Novel STAND NTPase 1 domain-containing protein</fullName>
    </recommendedName>
</protein>
<dbReference type="Pfam" id="PF20703">
    <property type="entry name" value="nSTAND1"/>
    <property type="match status" value="2"/>
</dbReference>
<keyword evidence="3" id="KW-1185">Reference proteome</keyword>
<organism evidence="2 3">
    <name type="scientific">Hymenobacter monticola</name>
    <dbReference type="NCBI Taxonomy" id="1705399"/>
    <lineage>
        <taxon>Bacteria</taxon>
        <taxon>Pseudomonadati</taxon>
        <taxon>Bacteroidota</taxon>
        <taxon>Cytophagia</taxon>
        <taxon>Cytophagales</taxon>
        <taxon>Hymenobacteraceae</taxon>
        <taxon>Hymenobacter</taxon>
    </lineage>
</organism>
<dbReference type="EMBL" id="CP094534">
    <property type="protein sequence ID" value="UOE36048.1"/>
    <property type="molecule type" value="Genomic_DNA"/>
</dbReference>
<evidence type="ECO:0000313" key="2">
    <source>
        <dbReference type="EMBL" id="UOE36048.1"/>
    </source>
</evidence>
<feature type="domain" description="Novel STAND NTPase 1" evidence="1">
    <location>
        <begin position="381"/>
        <end position="505"/>
    </location>
</feature>
<name>A0ABY4BA65_9BACT</name>
<dbReference type="RefSeq" id="WP_243519478.1">
    <property type="nucleotide sequence ID" value="NZ_CP094534.1"/>
</dbReference>
<dbReference type="InterPro" id="IPR049052">
    <property type="entry name" value="nSTAND1"/>
</dbReference>
<sequence>MEAFDTSAAALLGLDEPICPYAGLRTFTEDEAIYFRGRESHVAKCLALLVEQRFVMITGASGDGKSSLVFAGMLPEVRAGFMRARYSNWAVATFRPERSPLRNLAQAVASALRLPSAGSVETELERGFSALVQLYQASDLHLPDAPAEGSTTAEQRQQQRQAANLLLVVDQFEEFFTNPENYDGDQPNTAAQTVVNLLLETTRLAQAQNLPIYIVCTMRSDFVGQCAEFRGLIEQVGASQYFVPRLLRQEFLEVIREPALLSGNRISERLVQRLLYDIGQGQDQLPVLQHALRRIWLAADQGREEMDLLHYAMVGGLADELPPENQARFAQWRATLTEPQRAFLLDNPGLRNVLDAHANQLFADANDLYNREFSPPLPPGTAQRVIEQTFRVLTRTDGKRVVRNRLTGAQITAILADEALPWPVVCRILRPFREEGTTFLSPFLGPAGDGHAVLPPDTVLDISHESLIRNWGHLAEWARNEATDVRIAQNLMQQSSRWQENAESKDFLLPIGLYTFFSQWHAGKKGLANWLAYYLNAGTEGATTPAQMAAENNVLTRFLAASKRRLRFTLVVARYGPWRLAAAVLVLALLGWLGRQAWHFRTVQSDYVAYSIVREGLENPDFQSSFVDIADRARFILNADRVSHHMYRPWLSKDRPEDYQFKPLLNALSNDTLALNIELSMYACVDNMSYDSVGAENPQIRPILKDLNARLERSLAKPSASGETPKTRSKTRWRNAVLTARTVMAFAYYLKQQAQHPKVYTDSAEERGFRYDQQRRLQYLRTHLQREIADTTGPAPNPVDLAFCLRVLLAQGKFRSDSLAFLGRLSPFGPQKQVFQHFFPPTVSNYRTGQTTNSGGYPMAAIVFAALDSTQSMRKCLAVMAQQKADFIDVSSGIALLPYLVKYQRLTPGNLHDILAACARPGGFSFNELYACLVYSLLSVQPTQDIFDANQSAGDRNADYQKQARATGYEPGYLSGDRVSFALPVATRDVAWNALLKSVPDVARRESIFVETEDHDLANAIPEGYYIKRNQNFLEAFLAKMHGVYLAEIRHDTSRARVAFRRFSASFEELGRHLPLHPKGKAALYERSSAHTPQVINSRQWNLGLPQQLPRTTGTTQASMGFQNPLTFLRLPIRPKTLNFETYYTCPFDAFFHYELTRAARQHDKVALQFLDSLAFVEAAFPDRFSATRTRSLYIEALARPAEYVPNLAWMRAIARVGTAADSDRRQRNELLLSIESALQNHSRLQDSVATHQLAARMKPALAKFSHTQFELPLQIAFSDLAAAVAREGRLDEAFDIAHALGEPLEMATKLRAGEQAMLINDRRSKAFDRLTALEQEYNAASSKQASRSDFSTPAIVITLSYWTMGDVGAVGWYFENLFLSVLGYNEILSATNTSDWLMAVCRGYGLTNIPGSAKEQIPDYTSARSRQIYYNTILVGIAHLNDHRPNNGWREYDEAELTRPAEYD</sequence>
<evidence type="ECO:0000313" key="3">
    <source>
        <dbReference type="Proteomes" id="UP000831390"/>
    </source>
</evidence>
<evidence type="ECO:0000259" key="1">
    <source>
        <dbReference type="Pfam" id="PF20703"/>
    </source>
</evidence>
<dbReference type="Proteomes" id="UP000831390">
    <property type="component" value="Chromosome"/>
</dbReference>